<feature type="signal peptide" evidence="1">
    <location>
        <begin position="1"/>
        <end position="23"/>
    </location>
</feature>
<gene>
    <name evidence="2" type="ORF">NPD5_3647</name>
</gene>
<dbReference type="eggNOG" id="ENOG5033DPK">
    <property type="taxonomic scope" value="Bacteria"/>
</dbReference>
<dbReference type="RefSeq" id="WP_072586883.1">
    <property type="nucleotide sequence ID" value="NZ_CP013243.1"/>
</dbReference>
<keyword evidence="1" id="KW-0732">Signal</keyword>
<evidence type="ECO:0000313" key="2">
    <source>
        <dbReference type="EMBL" id="APH16395.1"/>
    </source>
</evidence>
<evidence type="ECO:0000256" key="1">
    <source>
        <dbReference type="SAM" id="SignalP"/>
    </source>
</evidence>
<dbReference type="PROSITE" id="PS51257">
    <property type="entry name" value="PROKAR_LIPOPROTEIN"/>
    <property type="match status" value="1"/>
</dbReference>
<name>A0A1L3NJV3_CLOSG</name>
<proteinExistence type="predicted"/>
<dbReference type="STRING" id="413999.CBO2275"/>
<dbReference type="AlphaFoldDB" id="A0A1L3NJV3"/>
<dbReference type="Proteomes" id="UP000182204">
    <property type="component" value="Chromosome"/>
</dbReference>
<evidence type="ECO:0000313" key="3">
    <source>
        <dbReference type="Proteomes" id="UP000182204"/>
    </source>
</evidence>
<dbReference type="EMBL" id="CP013243">
    <property type="protein sequence ID" value="APH16395.1"/>
    <property type="molecule type" value="Genomic_DNA"/>
</dbReference>
<sequence length="197" mass="21864">MKSIFKKLMPVIFITLLSISLTGCSPKPDETVKGFFGALKQQDIKKASTFINVNSFYKELKVDEFDSKEQEKIVKAVLSKFDYSLGDVEKNGHTATAKVSVTSIDLGKITIKTIDEILPNLIDEAFSKGKIDEKKQQAVIIQHMLNSINDPNAPKIKTNITVKLVKGDNGWLIEPDEELANALSGNLYSVAKKFQSK</sequence>
<organism evidence="2 3">
    <name type="scientific">Clostridium sporogenes</name>
    <dbReference type="NCBI Taxonomy" id="1509"/>
    <lineage>
        <taxon>Bacteria</taxon>
        <taxon>Bacillati</taxon>
        <taxon>Bacillota</taxon>
        <taxon>Clostridia</taxon>
        <taxon>Eubacteriales</taxon>
        <taxon>Clostridiaceae</taxon>
        <taxon>Clostridium</taxon>
    </lineage>
</organism>
<accession>A0A1L3NJV3</accession>
<protein>
    <submittedName>
        <fullName evidence="2">Lumazine-binding domain protein</fullName>
    </submittedName>
</protein>
<reference evidence="2 3" key="1">
    <citation type="submission" date="2015-11" db="EMBL/GenBank/DDBJ databases">
        <authorList>
            <person name="Hill K.K."/>
            <person name="Shirey T.B."/>
            <person name="Raphael B."/>
            <person name="Daligault H.E."/>
            <person name="Davenport K.W."/>
            <person name="Bruce D.C."/>
            <person name="Foley B.T."/>
            <person name="Johnson S.L."/>
        </authorList>
    </citation>
    <scope>NUCLEOTIDE SEQUENCE [LARGE SCALE GENOMIC DNA]</scope>
    <source>
        <strain evidence="2 3">CDC_1632</strain>
    </source>
</reference>
<feature type="chain" id="PRO_5038589857" evidence="1">
    <location>
        <begin position="24"/>
        <end position="197"/>
    </location>
</feature>